<dbReference type="AlphaFoldDB" id="A0A8F5BZR3"/>
<organism evidence="2 3">
    <name type="scientific">Saccharolobus shibatae</name>
    <dbReference type="NCBI Taxonomy" id="2286"/>
    <lineage>
        <taxon>Archaea</taxon>
        <taxon>Thermoproteota</taxon>
        <taxon>Thermoprotei</taxon>
        <taxon>Sulfolobales</taxon>
        <taxon>Sulfolobaceae</taxon>
        <taxon>Saccharolobus</taxon>
    </lineage>
</organism>
<proteinExistence type="predicted"/>
<evidence type="ECO:0000313" key="2">
    <source>
        <dbReference type="EMBL" id="QXJ34462.1"/>
    </source>
</evidence>
<name>A0A8F5BZR3_9CREN</name>
<protein>
    <submittedName>
        <fullName evidence="2">Uncharacterized protein</fullName>
    </submittedName>
</protein>
<sequence length="183" mass="21023">MEGDRLSFFKWLGLALLFIGLPTVIAVVLSFSIPYYILHNLTLANTLSTIIPILVSIVSATYFKRYLQSRGLITPFMKRVSITILPDSGQPIDEKYIKSFEARLKFTKGEEYIKQLAMLGMMYLQNAVAYNNKDLYLRAKEYLARAEEAMKGKSVSFETKMLVDNLKSKIETYRYRFGEGKKT</sequence>
<accession>A0A8F5BZR3</accession>
<feature type="transmembrane region" description="Helical" evidence="1">
    <location>
        <begin position="12"/>
        <end position="37"/>
    </location>
</feature>
<evidence type="ECO:0000256" key="1">
    <source>
        <dbReference type="SAM" id="Phobius"/>
    </source>
</evidence>
<reference evidence="2 3" key="1">
    <citation type="journal article" date="2021" name="Environ. Microbiol.">
        <title>New insights into the diversity and evolution of the archaeal mobilome from three complete genomes of Saccharolobus shibatae.</title>
        <authorList>
            <person name="Medvedeva S."/>
            <person name="Brandt D."/>
            <person name="Cvirkaite-Krupovic V."/>
            <person name="Liu Y."/>
            <person name="Severinov K."/>
            <person name="Ishino S."/>
            <person name="Ishino Y."/>
            <person name="Prangishvili D."/>
            <person name="Kalinowski J."/>
            <person name="Krupovic M."/>
        </authorList>
    </citation>
    <scope>NUCLEOTIDE SEQUENCE [LARGE SCALE GENOMIC DNA]</scope>
    <source>
        <strain evidence="2 3">S38A</strain>
    </source>
</reference>
<dbReference type="RefSeq" id="WP_218259730.1">
    <property type="nucleotide sequence ID" value="NZ_CP077713.1"/>
</dbReference>
<keyword evidence="1" id="KW-0472">Membrane</keyword>
<keyword evidence="1" id="KW-1133">Transmembrane helix</keyword>
<gene>
    <name evidence="2" type="ORF">J5U22_01008</name>
</gene>
<evidence type="ECO:0000313" key="3">
    <source>
        <dbReference type="Proteomes" id="UP000694036"/>
    </source>
</evidence>
<dbReference type="GeneID" id="65556441"/>
<keyword evidence="3" id="KW-1185">Reference proteome</keyword>
<dbReference type="Proteomes" id="UP000694036">
    <property type="component" value="Chromosome"/>
</dbReference>
<keyword evidence="1" id="KW-0812">Transmembrane</keyword>
<feature type="transmembrane region" description="Helical" evidence="1">
    <location>
        <begin position="43"/>
        <end position="63"/>
    </location>
</feature>
<dbReference type="EMBL" id="CP077713">
    <property type="protein sequence ID" value="QXJ34462.1"/>
    <property type="molecule type" value="Genomic_DNA"/>
</dbReference>